<evidence type="ECO:0000256" key="1">
    <source>
        <dbReference type="SAM" id="MobiDB-lite"/>
    </source>
</evidence>
<comment type="caution">
    <text evidence="2">The sequence shown here is derived from an EMBL/GenBank/DDBJ whole genome shotgun (WGS) entry which is preliminary data.</text>
</comment>
<dbReference type="Proteomes" id="UP000268093">
    <property type="component" value="Unassembled WGS sequence"/>
</dbReference>
<keyword evidence="3" id="KW-1185">Reference proteome</keyword>
<dbReference type="OrthoDB" id="10670571at2759"/>
<evidence type="ECO:0000313" key="2">
    <source>
        <dbReference type="EMBL" id="RUP46857.1"/>
    </source>
</evidence>
<protein>
    <submittedName>
        <fullName evidence="2">Uncharacterized protein</fullName>
    </submittedName>
</protein>
<sequence>MGDAGVPIWITGPKKETREEYSHQTSIALGTWPDWATSRPRAKTRFKYYLPGQPHSVTRPRHPLTPFEEICQQQPSTHREPQCQRREWIVFYGSRCAFYPNLSELSAVPPPPPPPPEQFSFLKRKRNGTLVARNIKKTPCWVPPKNTKFVALVPDEDNAPAAEVLSCKNNPQISDSTEVAGGNLVNDQRKGKQILGVNSKSFNTKGKRQFTDDLTVTAATNAAPLPKRRRKSQLVVLPSLPENPAYHSPDFSRIMQAMAGPIAYSNGVQLPCNGSGDAGAVDAATSDPRGSDNDDGSLIFDFTRLLRSPPRKDAATMNGSATSAKEEETEPQPVPKPEPQPQTEHQPDTETVIPSWKDMYMGGDATDGGCGDVGVSSSMLEEIWETSQLERQRADDDESREEDQLLLLHALTSELGSPPQGQDTAVPELLDESNRTGSSASSGRSDVGSPPIAVVEAMDESMATAVMKWSDDMLTPAVFEESDDEIGDDCEESEGAESSIELDFDRIDDGFDETFLISLPRLGELELFGNPVADPRNDCEEYDVTAERILSLPWSEATGHHHHHPTINHQHFNVFPTPTATLPSSQPSTPPRNPTFSTLPPTQIQAQTVTNLFATPLPNQMTPPPTFVTSFHAPSQITWSSPCWKASALTVLHGDVVSDTPASSLSMGRKRVNEAFLLEAPQSSPEGLLGILQQCQGGEEVGCVVSADVSPCGSVMSFGGGSVGMGFVGEEDWLVGV</sequence>
<name>A0A433D7K5_9FUNG</name>
<organism evidence="2 3">
    <name type="scientific">Jimgerdemannia flammicorona</name>
    <dbReference type="NCBI Taxonomy" id="994334"/>
    <lineage>
        <taxon>Eukaryota</taxon>
        <taxon>Fungi</taxon>
        <taxon>Fungi incertae sedis</taxon>
        <taxon>Mucoromycota</taxon>
        <taxon>Mucoromycotina</taxon>
        <taxon>Endogonomycetes</taxon>
        <taxon>Endogonales</taxon>
        <taxon>Endogonaceae</taxon>
        <taxon>Jimgerdemannia</taxon>
    </lineage>
</organism>
<feature type="region of interest" description="Disordered" evidence="1">
    <location>
        <begin position="309"/>
        <end position="349"/>
    </location>
</feature>
<reference evidence="2 3" key="1">
    <citation type="journal article" date="2018" name="New Phytol.">
        <title>Phylogenomics of Endogonaceae and evolution of mycorrhizas within Mucoromycota.</title>
        <authorList>
            <person name="Chang Y."/>
            <person name="Desiro A."/>
            <person name="Na H."/>
            <person name="Sandor L."/>
            <person name="Lipzen A."/>
            <person name="Clum A."/>
            <person name="Barry K."/>
            <person name="Grigoriev I.V."/>
            <person name="Martin F.M."/>
            <person name="Stajich J.E."/>
            <person name="Smith M.E."/>
            <person name="Bonito G."/>
            <person name="Spatafora J.W."/>
        </authorList>
    </citation>
    <scope>NUCLEOTIDE SEQUENCE [LARGE SCALE GENOMIC DNA]</scope>
    <source>
        <strain evidence="2 3">GMNB39</strain>
    </source>
</reference>
<evidence type="ECO:0000313" key="3">
    <source>
        <dbReference type="Proteomes" id="UP000268093"/>
    </source>
</evidence>
<proteinExistence type="predicted"/>
<accession>A0A433D7K5</accession>
<dbReference type="EMBL" id="RBNI01005279">
    <property type="protein sequence ID" value="RUP46857.1"/>
    <property type="molecule type" value="Genomic_DNA"/>
</dbReference>
<gene>
    <name evidence="2" type="ORF">BC936DRAFT_146443</name>
</gene>
<dbReference type="AlphaFoldDB" id="A0A433D7K5"/>